<accession>A0ACB9DQP9</accession>
<organism evidence="1 2">
    <name type="scientific">Arctium lappa</name>
    <name type="common">Greater burdock</name>
    <name type="synonym">Lappa major</name>
    <dbReference type="NCBI Taxonomy" id="4217"/>
    <lineage>
        <taxon>Eukaryota</taxon>
        <taxon>Viridiplantae</taxon>
        <taxon>Streptophyta</taxon>
        <taxon>Embryophyta</taxon>
        <taxon>Tracheophyta</taxon>
        <taxon>Spermatophyta</taxon>
        <taxon>Magnoliopsida</taxon>
        <taxon>eudicotyledons</taxon>
        <taxon>Gunneridae</taxon>
        <taxon>Pentapetalae</taxon>
        <taxon>asterids</taxon>
        <taxon>campanulids</taxon>
        <taxon>Asterales</taxon>
        <taxon>Asteraceae</taxon>
        <taxon>Carduoideae</taxon>
        <taxon>Cardueae</taxon>
        <taxon>Arctiinae</taxon>
        <taxon>Arctium</taxon>
    </lineage>
</organism>
<proteinExistence type="predicted"/>
<comment type="caution">
    <text evidence="1">The sequence shown here is derived from an EMBL/GenBank/DDBJ whole genome shotgun (WGS) entry which is preliminary data.</text>
</comment>
<keyword evidence="2" id="KW-1185">Reference proteome</keyword>
<dbReference type="Proteomes" id="UP001055879">
    <property type="component" value="Linkage Group LG03"/>
</dbReference>
<reference evidence="2" key="1">
    <citation type="journal article" date="2022" name="Mol. Ecol. Resour.">
        <title>The genomes of chicory, endive, great burdock and yacon provide insights into Asteraceae palaeo-polyploidization history and plant inulin production.</title>
        <authorList>
            <person name="Fan W."/>
            <person name="Wang S."/>
            <person name="Wang H."/>
            <person name="Wang A."/>
            <person name="Jiang F."/>
            <person name="Liu H."/>
            <person name="Zhao H."/>
            <person name="Xu D."/>
            <person name="Zhang Y."/>
        </authorList>
    </citation>
    <scope>NUCLEOTIDE SEQUENCE [LARGE SCALE GENOMIC DNA]</scope>
    <source>
        <strain evidence="2">cv. Niubang</strain>
    </source>
</reference>
<dbReference type="EMBL" id="CM042049">
    <property type="protein sequence ID" value="KAI3748526.1"/>
    <property type="molecule type" value="Genomic_DNA"/>
</dbReference>
<evidence type="ECO:0000313" key="1">
    <source>
        <dbReference type="EMBL" id="KAI3748526.1"/>
    </source>
</evidence>
<evidence type="ECO:0000313" key="2">
    <source>
        <dbReference type="Proteomes" id="UP001055879"/>
    </source>
</evidence>
<reference evidence="1 2" key="2">
    <citation type="journal article" date="2022" name="Mol. Ecol. Resour.">
        <title>The genomes of chicory, endive, great burdock and yacon provide insights into Asteraceae paleo-polyploidization history and plant inulin production.</title>
        <authorList>
            <person name="Fan W."/>
            <person name="Wang S."/>
            <person name="Wang H."/>
            <person name="Wang A."/>
            <person name="Jiang F."/>
            <person name="Liu H."/>
            <person name="Zhao H."/>
            <person name="Xu D."/>
            <person name="Zhang Y."/>
        </authorList>
    </citation>
    <scope>NUCLEOTIDE SEQUENCE [LARGE SCALE GENOMIC DNA]</scope>
    <source>
        <strain evidence="2">cv. Niubang</strain>
    </source>
</reference>
<name>A0ACB9DQP9_ARCLA</name>
<protein>
    <submittedName>
        <fullName evidence="1">Uncharacterized protein</fullName>
    </submittedName>
</protein>
<gene>
    <name evidence="1" type="ORF">L6452_11654</name>
</gene>
<sequence length="79" mass="8143">MVGSVCVVSVVVRRHTDVYSRPLGVPKVLEFAVVLLGASAAGTGFGYKVVLDGSHPQSSWVVRGSDAEAAGRDCVICPG</sequence>